<dbReference type="Proteomes" id="UP001431572">
    <property type="component" value="Chromosome 2"/>
</dbReference>
<dbReference type="CDD" id="cd24076">
    <property type="entry name" value="ASKHA_ATPase_ROK_BsXylR-like"/>
    <property type="match status" value="1"/>
</dbReference>
<dbReference type="Pfam" id="PF00480">
    <property type="entry name" value="ROK"/>
    <property type="match status" value="1"/>
</dbReference>
<dbReference type="InterPro" id="IPR000600">
    <property type="entry name" value="ROK"/>
</dbReference>
<dbReference type="SUPFAM" id="SSF53067">
    <property type="entry name" value="Actin-like ATPase domain"/>
    <property type="match status" value="1"/>
</dbReference>
<dbReference type="PANTHER" id="PTHR18964">
    <property type="entry name" value="ROK (REPRESSOR, ORF, KINASE) FAMILY"/>
    <property type="match status" value="1"/>
</dbReference>
<evidence type="ECO:0000313" key="3">
    <source>
        <dbReference type="EMBL" id="WJW69269.1"/>
    </source>
</evidence>
<keyword evidence="5" id="KW-1185">Reference proteome</keyword>
<dbReference type="EMBL" id="CP128400">
    <property type="protein sequence ID" value="WJW69269.1"/>
    <property type="molecule type" value="Genomic_DNA"/>
</dbReference>
<dbReference type="InterPro" id="IPR036390">
    <property type="entry name" value="WH_DNA-bd_sf"/>
</dbReference>
<dbReference type="InterPro" id="IPR043129">
    <property type="entry name" value="ATPase_NBD"/>
</dbReference>
<dbReference type="Proteomes" id="UP000521676">
    <property type="component" value="Unassembled WGS sequence"/>
</dbReference>
<dbReference type="Gene3D" id="1.10.10.10">
    <property type="entry name" value="Winged helix-like DNA-binding domain superfamily/Winged helix DNA-binding domain"/>
    <property type="match status" value="1"/>
</dbReference>
<evidence type="ECO:0000313" key="2">
    <source>
        <dbReference type="EMBL" id="NWJ47355.1"/>
    </source>
</evidence>
<dbReference type="Gene3D" id="3.30.420.40">
    <property type="match status" value="2"/>
</dbReference>
<name>A0A8T7M5I5_9CHLR</name>
<accession>A0A8T7M5I5</accession>
<dbReference type="EMBL" id="JACATZ010000003">
    <property type="protein sequence ID" value="NWJ47355.1"/>
    <property type="molecule type" value="Genomic_DNA"/>
</dbReference>
<evidence type="ECO:0000256" key="1">
    <source>
        <dbReference type="ARBA" id="ARBA00006479"/>
    </source>
</evidence>
<dbReference type="PANTHER" id="PTHR18964:SF149">
    <property type="entry name" value="BIFUNCTIONAL UDP-N-ACETYLGLUCOSAMINE 2-EPIMERASE_N-ACETYLMANNOSAMINE KINASE"/>
    <property type="match status" value="1"/>
</dbReference>
<evidence type="ECO:0000313" key="4">
    <source>
        <dbReference type="Proteomes" id="UP000521676"/>
    </source>
</evidence>
<dbReference type="PROSITE" id="PS01125">
    <property type="entry name" value="ROK"/>
    <property type="match status" value="1"/>
</dbReference>
<dbReference type="InterPro" id="IPR036388">
    <property type="entry name" value="WH-like_DNA-bd_sf"/>
</dbReference>
<dbReference type="SUPFAM" id="SSF46785">
    <property type="entry name" value="Winged helix' DNA-binding domain"/>
    <property type="match status" value="1"/>
</dbReference>
<gene>
    <name evidence="2" type="ORF">HXX08_15970</name>
    <name evidence="3" type="ORF">OZ401_002874</name>
</gene>
<sequence length="423" mass="44652">MVKDSVNHTTSWINGTHKGKADAGLIGELNRSIVLNFIRQEGSISRAEIALRTQLSRSAVSNIISSLLDEGIVQESGIGESKGGRRPIMVNFNYSVAYVLGIDMGANHILALLADLEGNPVAEFNAEFSVENGPEIGIPILVELIRQILESEFLKNKRLYGIGLGVTGPLDFETGTVVMPPLMPGWNKFPLRRYLSEEFQLPVLVDNDANLGAIGERWRGAGLGQNNLAYVKIGTGIGCGMVVDGKIFRGANGSAGEIGHITITRDGPPCRCGSFGCLESMAGAPAIINRIKLAIQAGRDTILTKIGEPDDLTVAVIGEAAASGDRLSVEVISDAGRYIGIALATLVNLFNPSMIILGGGVAAVGEVILNQIKQTAKDRSLVASFQGMQIVPGKLGREAVAVGAAMLVLQEVFKGPQLSLVTG</sequence>
<reference evidence="2 4" key="1">
    <citation type="submission" date="2020-06" db="EMBL/GenBank/DDBJ databases">
        <title>Anoxygenic phototrophic Chloroflexota member uses a Type I reaction center.</title>
        <authorList>
            <person name="Tsuji J.M."/>
            <person name="Shaw N.A."/>
            <person name="Nagashima S."/>
            <person name="Venkiteswaran J."/>
            <person name="Schiff S.L."/>
            <person name="Hanada S."/>
            <person name="Tank M."/>
            <person name="Neufeld J.D."/>
        </authorList>
    </citation>
    <scope>NUCLEOTIDE SEQUENCE [LARGE SCALE GENOMIC DNA]</scope>
    <source>
        <strain evidence="2">L227-S17</strain>
    </source>
</reference>
<evidence type="ECO:0000313" key="5">
    <source>
        <dbReference type="Proteomes" id="UP001431572"/>
    </source>
</evidence>
<organism evidence="2 4">
    <name type="scientific">Candidatus Chlorohelix allophototropha</name>
    <dbReference type="NCBI Taxonomy" id="3003348"/>
    <lineage>
        <taxon>Bacteria</taxon>
        <taxon>Bacillati</taxon>
        <taxon>Chloroflexota</taxon>
        <taxon>Chloroflexia</taxon>
        <taxon>Candidatus Chloroheliales</taxon>
        <taxon>Candidatus Chloroheliaceae</taxon>
        <taxon>Candidatus Chlorohelix</taxon>
    </lineage>
</organism>
<dbReference type="Pfam" id="PF13412">
    <property type="entry name" value="HTH_24"/>
    <property type="match status" value="1"/>
</dbReference>
<dbReference type="AlphaFoldDB" id="A0A8T7M5I5"/>
<dbReference type="RefSeq" id="WP_341471157.1">
    <property type="nucleotide sequence ID" value="NZ_CP128400.1"/>
</dbReference>
<dbReference type="InterPro" id="IPR049874">
    <property type="entry name" value="ROK_cs"/>
</dbReference>
<reference evidence="3" key="2">
    <citation type="journal article" date="2024" name="Nature">
        <title>Anoxygenic phototroph of the Chloroflexota uses a type I reaction centre.</title>
        <authorList>
            <person name="Tsuji J.M."/>
            <person name="Shaw N.A."/>
            <person name="Nagashima S."/>
            <person name="Venkiteswaran J.J."/>
            <person name="Schiff S.L."/>
            <person name="Watanabe T."/>
            <person name="Fukui M."/>
            <person name="Hanada S."/>
            <person name="Tank M."/>
            <person name="Neufeld J.D."/>
        </authorList>
    </citation>
    <scope>NUCLEOTIDE SEQUENCE</scope>
    <source>
        <strain evidence="3">L227-S17</strain>
    </source>
</reference>
<proteinExistence type="inferred from homology"/>
<comment type="similarity">
    <text evidence="1">Belongs to the ROK (NagC/XylR) family.</text>
</comment>
<protein>
    <submittedName>
        <fullName evidence="2">ROK family transcriptional regulator</fullName>
    </submittedName>
</protein>